<dbReference type="PROSITE" id="PS51733">
    <property type="entry name" value="BPL_LPL_CATALYTIC"/>
    <property type="match status" value="1"/>
</dbReference>
<sequence length="347" mass="36300">MDTRRALLDALGNGPVSGPALAEDLDVSRAAVWKAVESLREAGFAIESTPNGYVAPSDPGYSAPGIEFGLDAPYEIEYRERIPSTNDRARELAGEGEGNVAIVADEQTSGRGRLDREWVAPGGGVWLSLATRPDVPPSRAPLFTLAAAVATVDACREAGVDAHIKWPNDVLAGGDRSGGDGSGSDGDGSGSGGERNERDGASDDPSGRGGRKLAGILTEMEGEADRVSWLVVGVGVNANVEPEALPAGATSLVAELGTEIDRRRFAATLLERYWTLAGAADRMDRVLPAWRERASTLGRRVRVDTANGPITGTAVDVESPGALVIDTAEGRRRVHAGDCEHLRDAGD</sequence>
<dbReference type="GO" id="GO:0004077">
    <property type="term" value="F:biotin--[biotin carboxyl-carrier protein] ligase activity"/>
    <property type="evidence" value="ECO:0007669"/>
    <property type="project" value="UniProtKB-EC"/>
</dbReference>
<dbReference type="SUPFAM" id="SSF46785">
    <property type="entry name" value="Winged helix' DNA-binding domain"/>
    <property type="match status" value="1"/>
</dbReference>
<dbReference type="InterPro" id="IPR004408">
    <property type="entry name" value="Biotin_CoA_COase_ligase"/>
</dbReference>
<dbReference type="CDD" id="cd16442">
    <property type="entry name" value="BPL"/>
    <property type="match status" value="1"/>
</dbReference>
<keyword evidence="2" id="KW-0547">Nucleotide-binding</keyword>
<dbReference type="Gene3D" id="2.30.30.100">
    <property type="match status" value="1"/>
</dbReference>
<dbReference type="EC" id="6.3.4.15" evidence="6"/>
<dbReference type="Pfam" id="PF08279">
    <property type="entry name" value="HTH_11"/>
    <property type="match status" value="1"/>
</dbReference>
<feature type="region of interest" description="Disordered" evidence="4">
    <location>
        <begin position="168"/>
        <end position="212"/>
    </location>
</feature>
<dbReference type="Gene3D" id="3.30.930.10">
    <property type="entry name" value="Bira Bifunctional Protein, Domain 2"/>
    <property type="match status" value="2"/>
</dbReference>
<dbReference type="InterPro" id="IPR004143">
    <property type="entry name" value="BPL_LPL_catalytic"/>
</dbReference>
<dbReference type="CDD" id="cd00090">
    <property type="entry name" value="HTH_ARSR"/>
    <property type="match status" value="1"/>
</dbReference>
<dbReference type="Pfam" id="PF02237">
    <property type="entry name" value="BPL_C"/>
    <property type="match status" value="1"/>
</dbReference>
<keyword evidence="1 6" id="KW-0436">Ligase</keyword>
<evidence type="ECO:0000256" key="3">
    <source>
        <dbReference type="ARBA" id="ARBA00022840"/>
    </source>
</evidence>
<dbReference type="InterPro" id="IPR045864">
    <property type="entry name" value="aa-tRNA-synth_II/BPL/LPL"/>
</dbReference>
<name>A0ABD5UMT1_9EURY</name>
<evidence type="ECO:0000313" key="6">
    <source>
        <dbReference type="EMBL" id="MFC6889815.1"/>
    </source>
</evidence>
<dbReference type="InterPro" id="IPR036390">
    <property type="entry name" value="WH_DNA-bd_sf"/>
</dbReference>
<evidence type="ECO:0000256" key="1">
    <source>
        <dbReference type="ARBA" id="ARBA00022598"/>
    </source>
</evidence>
<reference evidence="6 7" key="1">
    <citation type="journal article" date="2019" name="Int. J. Syst. Evol. Microbiol.">
        <title>The Global Catalogue of Microorganisms (GCM) 10K type strain sequencing project: providing services to taxonomists for standard genome sequencing and annotation.</title>
        <authorList>
            <consortium name="The Broad Institute Genomics Platform"/>
            <consortium name="The Broad Institute Genome Sequencing Center for Infectious Disease"/>
            <person name="Wu L."/>
            <person name="Ma J."/>
        </authorList>
    </citation>
    <scope>NUCLEOTIDE SEQUENCE [LARGE SCALE GENOMIC DNA]</scope>
    <source>
        <strain evidence="6 7">Y73</strain>
    </source>
</reference>
<feature type="compositionally biased region" description="Gly residues" evidence="4">
    <location>
        <begin position="175"/>
        <end position="193"/>
    </location>
</feature>
<dbReference type="InterPro" id="IPR013196">
    <property type="entry name" value="HTH_11"/>
</dbReference>
<dbReference type="HAMAP" id="MF_00978">
    <property type="entry name" value="Bifunct_BirA"/>
    <property type="match status" value="1"/>
</dbReference>
<dbReference type="Pfam" id="PF03099">
    <property type="entry name" value="BPL_LplA_LipB"/>
    <property type="match status" value="1"/>
</dbReference>
<evidence type="ECO:0000256" key="4">
    <source>
        <dbReference type="SAM" id="MobiDB-lite"/>
    </source>
</evidence>
<dbReference type="InterPro" id="IPR036388">
    <property type="entry name" value="WH-like_DNA-bd_sf"/>
</dbReference>
<dbReference type="SUPFAM" id="SSF55681">
    <property type="entry name" value="Class II aaRS and biotin synthetases"/>
    <property type="match status" value="1"/>
</dbReference>
<gene>
    <name evidence="6" type="ORF">ACFQEY_12415</name>
</gene>
<accession>A0ABD5UMT1</accession>
<dbReference type="AlphaFoldDB" id="A0ABD5UMT1"/>
<dbReference type="Proteomes" id="UP001596333">
    <property type="component" value="Unassembled WGS sequence"/>
</dbReference>
<dbReference type="EMBL" id="JBHSXI010000012">
    <property type="protein sequence ID" value="MFC6889815.1"/>
    <property type="molecule type" value="Genomic_DNA"/>
</dbReference>
<protein>
    <submittedName>
        <fullName evidence="6">Biotin--[acetyl-CoA-carboxylase] ligase</fullName>
        <ecNumber evidence="6">6.3.4.15</ecNumber>
    </submittedName>
</protein>
<keyword evidence="3" id="KW-0067">ATP-binding</keyword>
<dbReference type="InterPro" id="IPR008988">
    <property type="entry name" value="Transcriptional_repressor_C"/>
</dbReference>
<dbReference type="RefSeq" id="WP_379768974.1">
    <property type="nucleotide sequence ID" value="NZ_JBHSXI010000012.1"/>
</dbReference>
<dbReference type="GO" id="GO:0005524">
    <property type="term" value="F:ATP binding"/>
    <property type="evidence" value="ECO:0007669"/>
    <property type="project" value="UniProtKB-KW"/>
</dbReference>
<evidence type="ECO:0000313" key="7">
    <source>
        <dbReference type="Proteomes" id="UP001596333"/>
    </source>
</evidence>
<feature type="domain" description="BPL/LPL catalytic" evidence="5">
    <location>
        <begin position="61"/>
        <end position="281"/>
    </location>
</feature>
<dbReference type="PANTHER" id="PTHR12835:SF5">
    <property type="entry name" value="BIOTIN--PROTEIN LIGASE"/>
    <property type="match status" value="1"/>
</dbReference>
<proteinExistence type="inferred from homology"/>
<dbReference type="PANTHER" id="PTHR12835">
    <property type="entry name" value="BIOTIN PROTEIN LIGASE"/>
    <property type="match status" value="1"/>
</dbReference>
<dbReference type="Gene3D" id="1.10.10.10">
    <property type="entry name" value="Winged helix-like DNA-binding domain superfamily/Winged helix DNA-binding domain"/>
    <property type="match status" value="1"/>
</dbReference>
<keyword evidence="7" id="KW-1185">Reference proteome</keyword>
<dbReference type="NCBIfam" id="TIGR00121">
    <property type="entry name" value="birA_ligase"/>
    <property type="match status" value="1"/>
</dbReference>
<dbReference type="SUPFAM" id="SSF50037">
    <property type="entry name" value="C-terminal domain of transcriptional repressors"/>
    <property type="match status" value="1"/>
</dbReference>
<dbReference type="InterPro" id="IPR003142">
    <property type="entry name" value="BPL_C"/>
</dbReference>
<evidence type="ECO:0000256" key="2">
    <source>
        <dbReference type="ARBA" id="ARBA00022741"/>
    </source>
</evidence>
<dbReference type="InterPro" id="IPR030855">
    <property type="entry name" value="Bifunct_BirA"/>
</dbReference>
<dbReference type="InterPro" id="IPR011991">
    <property type="entry name" value="ArsR-like_HTH"/>
</dbReference>
<comment type="caution">
    <text evidence="6">The sequence shown here is derived from an EMBL/GenBank/DDBJ whole genome shotgun (WGS) entry which is preliminary data.</text>
</comment>
<evidence type="ECO:0000259" key="5">
    <source>
        <dbReference type="PROSITE" id="PS51733"/>
    </source>
</evidence>
<organism evidence="6 7">
    <name type="scientific">Halorubrum trueperi</name>
    <dbReference type="NCBI Taxonomy" id="2004704"/>
    <lineage>
        <taxon>Archaea</taxon>
        <taxon>Methanobacteriati</taxon>
        <taxon>Methanobacteriota</taxon>
        <taxon>Stenosarchaea group</taxon>
        <taxon>Halobacteria</taxon>
        <taxon>Halobacteriales</taxon>
        <taxon>Haloferacaceae</taxon>
        <taxon>Halorubrum</taxon>
    </lineage>
</organism>